<feature type="DNA-binding region" description="OmpR/PhoB-type" evidence="6">
    <location>
        <begin position="88"/>
        <end position="190"/>
    </location>
</feature>
<dbReference type="InterPro" id="IPR005158">
    <property type="entry name" value="BTAD"/>
</dbReference>
<dbReference type="Pfam" id="PF03704">
    <property type="entry name" value="BTAD"/>
    <property type="match status" value="1"/>
</dbReference>
<dbReference type="SUPFAM" id="SSF47413">
    <property type="entry name" value="lambda repressor-like DNA-binding domains"/>
    <property type="match status" value="1"/>
</dbReference>
<dbReference type="PRINTS" id="PR00364">
    <property type="entry name" value="DISEASERSIST"/>
</dbReference>
<dbReference type="SMART" id="SM00028">
    <property type="entry name" value="TPR"/>
    <property type="match status" value="3"/>
</dbReference>
<dbReference type="CDD" id="cd15831">
    <property type="entry name" value="BTAD"/>
    <property type="match status" value="1"/>
</dbReference>
<evidence type="ECO:0000256" key="1">
    <source>
        <dbReference type="ARBA" id="ARBA00005820"/>
    </source>
</evidence>
<dbReference type="SUPFAM" id="SSF46894">
    <property type="entry name" value="C-terminal effector domain of the bipartite response regulators"/>
    <property type="match status" value="1"/>
</dbReference>
<dbReference type="Gene3D" id="3.40.50.300">
    <property type="entry name" value="P-loop containing nucleotide triphosphate hydrolases"/>
    <property type="match status" value="1"/>
</dbReference>
<dbReference type="CDD" id="cd00093">
    <property type="entry name" value="HTH_XRE"/>
    <property type="match status" value="1"/>
</dbReference>
<evidence type="ECO:0000256" key="6">
    <source>
        <dbReference type="PROSITE-ProRule" id="PRU01091"/>
    </source>
</evidence>
<evidence type="ECO:0000313" key="9">
    <source>
        <dbReference type="EMBL" id="MFI2486523.1"/>
    </source>
</evidence>
<dbReference type="InterPro" id="IPR011990">
    <property type="entry name" value="TPR-like_helical_dom_sf"/>
</dbReference>
<gene>
    <name evidence="9" type="ORF">ACH47X_06405</name>
</gene>
<dbReference type="RefSeq" id="WP_397402499.1">
    <property type="nucleotide sequence ID" value="NZ_JBIRYI010000003.1"/>
</dbReference>
<feature type="repeat" description="TPR" evidence="5">
    <location>
        <begin position="864"/>
        <end position="897"/>
    </location>
</feature>
<feature type="domain" description="HTH cro/C1-type" evidence="7">
    <location>
        <begin position="17"/>
        <end position="72"/>
    </location>
</feature>
<organism evidence="9 10">
    <name type="scientific">Promicromonospora kroppenstedtii</name>
    <dbReference type="NCBI Taxonomy" id="440482"/>
    <lineage>
        <taxon>Bacteria</taxon>
        <taxon>Bacillati</taxon>
        <taxon>Actinomycetota</taxon>
        <taxon>Actinomycetes</taxon>
        <taxon>Micrococcales</taxon>
        <taxon>Promicromonosporaceae</taxon>
        <taxon>Promicromonospora</taxon>
    </lineage>
</organism>
<dbReference type="InterPro" id="IPR041664">
    <property type="entry name" value="AAA_16"/>
</dbReference>
<dbReference type="SMART" id="SM00862">
    <property type="entry name" value="Trans_reg_C"/>
    <property type="match status" value="1"/>
</dbReference>
<accession>A0ABW7XG90</accession>
<proteinExistence type="inferred from homology"/>
<feature type="domain" description="OmpR/PhoB-type" evidence="8">
    <location>
        <begin position="88"/>
        <end position="190"/>
    </location>
</feature>
<dbReference type="PANTHER" id="PTHR35807">
    <property type="entry name" value="TRANSCRIPTIONAL REGULATOR REDD-RELATED"/>
    <property type="match status" value="1"/>
</dbReference>
<dbReference type="PROSITE" id="PS51755">
    <property type="entry name" value="OMPR_PHOB"/>
    <property type="match status" value="1"/>
</dbReference>
<evidence type="ECO:0000256" key="4">
    <source>
        <dbReference type="ARBA" id="ARBA00023163"/>
    </source>
</evidence>
<keyword evidence="2" id="KW-0805">Transcription regulation</keyword>
<comment type="caution">
    <text evidence="9">The sequence shown here is derived from an EMBL/GenBank/DDBJ whole genome shotgun (WGS) entry which is preliminary data.</text>
</comment>
<dbReference type="PROSITE" id="PS50943">
    <property type="entry name" value="HTH_CROC1"/>
    <property type="match status" value="1"/>
</dbReference>
<dbReference type="Pfam" id="PF13191">
    <property type="entry name" value="AAA_16"/>
    <property type="match status" value="1"/>
</dbReference>
<evidence type="ECO:0000256" key="2">
    <source>
        <dbReference type="ARBA" id="ARBA00023015"/>
    </source>
</evidence>
<dbReference type="Gene3D" id="1.10.260.40">
    <property type="entry name" value="lambda repressor-like DNA-binding domains"/>
    <property type="match status" value="1"/>
</dbReference>
<dbReference type="PROSITE" id="PS50005">
    <property type="entry name" value="TPR"/>
    <property type="match status" value="1"/>
</dbReference>
<dbReference type="PANTHER" id="PTHR35807:SF1">
    <property type="entry name" value="TRANSCRIPTIONAL REGULATOR REDD"/>
    <property type="match status" value="1"/>
</dbReference>
<comment type="similarity">
    <text evidence="1">Belongs to the AfsR/DnrI/RedD regulatory family.</text>
</comment>
<dbReference type="InterPro" id="IPR036388">
    <property type="entry name" value="WH-like_DNA-bd_sf"/>
</dbReference>
<keyword evidence="5" id="KW-0802">TPR repeat</keyword>
<dbReference type="InterPro" id="IPR051677">
    <property type="entry name" value="AfsR-DnrI-RedD_regulator"/>
</dbReference>
<dbReference type="InterPro" id="IPR019734">
    <property type="entry name" value="TPR_rpt"/>
</dbReference>
<keyword evidence="4" id="KW-0804">Transcription</keyword>
<dbReference type="SUPFAM" id="SSF48452">
    <property type="entry name" value="TPR-like"/>
    <property type="match status" value="3"/>
</dbReference>
<dbReference type="SMART" id="SM00530">
    <property type="entry name" value="HTH_XRE"/>
    <property type="match status" value="1"/>
</dbReference>
<evidence type="ECO:0000313" key="10">
    <source>
        <dbReference type="Proteomes" id="UP001611580"/>
    </source>
</evidence>
<protein>
    <submittedName>
        <fullName evidence="9">BTAD domain-containing putative transcriptional regulator</fullName>
    </submittedName>
</protein>
<dbReference type="InterPro" id="IPR016032">
    <property type="entry name" value="Sig_transdc_resp-reg_C-effctor"/>
</dbReference>
<dbReference type="InterPro" id="IPR010982">
    <property type="entry name" value="Lambda_DNA-bd_dom_sf"/>
</dbReference>
<keyword evidence="3 6" id="KW-0238">DNA-binding</keyword>
<dbReference type="Gene3D" id="1.25.40.10">
    <property type="entry name" value="Tetratricopeptide repeat domain"/>
    <property type="match status" value="2"/>
</dbReference>
<dbReference type="Gene3D" id="1.10.10.10">
    <property type="entry name" value="Winged helix-like DNA-binding domain superfamily/Winged helix DNA-binding domain"/>
    <property type="match status" value="1"/>
</dbReference>
<dbReference type="Pfam" id="PF13560">
    <property type="entry name" value="HTH_31"/>
    <property type="match status" value="1"/>
</dbReference>
<dbReference type="SUPFAM" id="SSF52540">
    <property type="entry name" value="P-loop containing nucleoside triphosphate hydrolases"/>
    <property type="match status" value="1"/>
</dbReference>
<dbReference type="EMBL" id="JBIRYI010000003">
    <property type="protein sequence ID" value="MFI2486523.1"/>
    <property type="molecule type" value="Genomic_DNA"/>
</dbReference>
<name>A0ABW7XG90_9MICO</name>
<dbReference type="InterPro" id="IPR027417">
    <property type="entry name" value="P-loop_NTPase"/>
</dbReference>
<evidence type="ECO:0000259" key="8">
    <source>
        <dbReference type="PROSITE" id="PS51755"/>
    </source>
</evidence>
<sequence length="1078" mass="116616">MPSPDDQNLPDSVGDLLRRHREARGLTQRGLAEDSGVSLATVRDIEQGRSRRPRRDSVAALIAALGLTGPEADGLRGRFDQVPARPRSDGTTASPGTVHISVLGPLLLRRGEERIPLRSRMQQVLLAELAAAAGTPVPREALMAALWPDETPATTAALNIHLTRLRRLLEDPEDPQPVVELERAGIRLLVPADQLDLLRFRELAGHAQRSGATSGAKEALAAAVSLWRGGPDPDLVTSPERIAAVEEEYVAALLSYARITRELGVPEDAVVPLTAMADRRPLDEVVQASLVQTLAAAGRQAEAFSRYESTRQALAAELGVDPGERLRTAHLDALRQSWTDESAATAPVPWQVPADPPHLVGRAEERSDITAALDRGPEGANVPVVVSGAAGIGKTALCLSVAHELHDRYPDGQLFADLQDASGAPVPPLEILQRFLRATGPGTPPADLPEAASLFRSRLADRKLLIVLDNARDAAQVRPLIPGLGDSDVLVTSRSLLPELDSAVLVRLDVLDRTDSVRLLGAAAATPDSDDTAVLDELARLCSDLPLALQITAAQLRSRRRLQPADLVHRLRDGQNRLDHLAVGTSNLFNSFELSYTELSPTAQRVFRMSSLHPGIDFGTEATEVLVGDGTAARALDELLDANMLTEHAADRFRSHDLLRLFARRKLTPGDRVPDAESRLRRWYLDRATAAVGWIHPHLLRLTGHPDRAAVFGDEDAAMRWLDLEYPSMLALVTSSADDPDRDPDVWRLVDQLRGYLLVRRFDSWQPLAEAGLGAADRRGDDQARAAMYISRSYAHWAHGRIDESHADTVHATRLAERCGWTDAVAYLGHNVGWEHYEAGRLVEAAACFEQTLSRTEPEDQNRALALNGLGMTYLEQDELVRSADSFRAALRISERNKREVADLTIRGNLASALRLLGDTEAAEAQLHEVLDGFRGRGHIRGELSTLDELGRLLAQTGRPAEAVETAREAHAAASRLNDPRAQVITGDGLGVSLLAGGHTAEAAAILTEAVALATAHGYRSWEARARARLASAHLRLGNAREATDEAARAAVLAEACAATSVVVEARRVHGLAGQKLA</sequence>
<keyword evidence="10" id="KW-1185">Reference proteome</keyword>
<dbReference type="InterPro" id="IPR001867">
    <property type="entry name" value="OmpR/PhoB-type_DNA-bd"/>
</dbReference>
<dbReference type="Pfam" id="PF00486">
    <property type="entry name" value="Trans_reg_C"/>
    <property type="match status" value="1"/>
</dbReference>
<evidence type="ECO:0000259" key="7">
    <source>
        <dbReference type="PROSITE" id="PS50943"/>
    </source>
</evidence>
<dbReference type="SMART" id="SM01043">
    <property type="entry name" value="BTAD"/>
    <property type="match status" value="1"/>
</dbReference>
<evidence type="ECO:0000256" key="3">
    <source>
        <dbReference type="ARBA" id="ARBA00023125"/>
    </source>
</evidence>
<dbReference type="InterPro" id="IPR001387">
    <property type="entry name" value="Cro/C1-type_HTH"/>
</dbReference>
<reference evidence="9 10" key="1">
    <citation type="submission" date="2024-10" db="EMBL/GenBank/DDBJ databases">
        <title>The Natural Products Discovery Center: Release of the First 8490 Sequenced Strains for Exploring Actinobacteria Biosynthetic Diversity.</title>
        <authorList>
            <person name="Kalkreuter E."/>
            <person name="Kautsar S.A."/>
            <person name="Yang D."/>
            <person name="Bader C.D."/>
            <person name="Teijaro C.N."/>
            <person name="Fluegel L."/>
            <person name="Davis C.M."/>
            <person name="Simpson J.R."/>
            <person name="Lauterbach L."/>
            <person name="Steele A.D."/>
            <person name="Gui C."/>
            <person name="Meng S."/>
            <person name="Li G."/>
            <person name="Viehrig K."/>
            <person name="Ye F."/>
            <person name="Su P."/>
            <person name="Kiefer A.F."/>
            <person name="Nichols A."/>
            <person name="Cepeda A.J."/>
            <person name="Yan W."/>
            <person name="Fan B."/>
            <person name="Jiang Y."/>
            <person name="Adhikari A."/>
            <person name="Zheng C.-J."/>
            <person name="Schuster L."/>
            <person name="Cowan T.M."/>
            <person name="Smanski M.J."/>
            <person name="Chevrette M.G."/>
            <person name="De Carvalho L.P.S."/>
            <person name="Shen B."/>
        </authorList>
    </citation>
    <scope>NUCLEOTIDE SEQUENCE [LARGE SCALE GENOMIC DNA]</scope>
    <source>
        <strain evidence="9 10">NPDC019481</strain>
    </source>
</reference>
<evidence type="ECO:0000256" key="5">
    <source>
        <dbReference type="PROSITE-ProRule" id="PRU00339"/>
    </source>
</evidence>
<dbReference type="Pfam" id="PF13424">
    <property type="entry name" value="TPR_12"/>
    <property type="match status" value="1"/>
</dbReference>
<dbReference type="Proteomes" id="UP001611580">
    <property type="component" value="Unassembled WGS sequence"/>
</dbReference>